<keyword evidence="2" id="KW-1185">Reference proteome</keyword>
<dbReference type="OrthoDB" id="9814783at2"/>
<comment type="caution">
    <text evidence="1">The sequence shown here is derived from an EMBL/GenBank/DDBJ whole genome shotgun (WGS) entry which is preliminary data.</text>
</comment>
<gene>
    <name evidence="1" type="ORF">D3F03_15920</name>
</gene>
<protein>
    <submittedName>
        <fullName evidence="1">Histidine phosphatase family protein</fullName>
    </submittedName>
</protein>
<evidence type="ECO:0000313" key="1">
    <source>
        <dbReference type="EMBL" id="RID97004.1"/>
    </source>
</evidence>
<dbReference type="AlphaFoldDB" id="A0A398C4E9"/>
<accession>A0A398C4E9</accession>
<dbReference type="Proteomes" id="UP000266302">
    <property type="component" value="Unassembled WGS sequence"/>
</dbReference>
<dbReference type="Pfam" id="PF00300">
    <property type="entry name" value="His_Phos_1"/>
    <property type="match status" value="1"/>
</dbReference>
<dbReference type="InterPro" id="IPR013078">
    <property type="entry name" value="His_Pase_superF_clade-1"/>
</dbReference>
<dbReference type="RefSeq" id="WP_119110429.1">
    <property type="nucleotide sequence ID" value="NZ_QXJC01000011.1"/>
</dbReference>
<dbReference type="InterPro" id="IPR029033">
    <property type="entry name" value="His_PPase_superfam"/>
</dbReference>
<name>A0A398C4E9_9BURK</name>
<evidence type="ECO:0000313" key="2">
    <source>
        <dbReference type="Proteomes" id="UP000266302"/>
    </source>
</evidence>
<reference evidence="1 2" key="1">
    <citation type="submission" date="2018-09" db="EMBL/GenBank/DDBJ databases">
        <title>Draft genome of Simplicispira sp. NY-02.</title>
        <authorList>
            <person name="Im W.T."/>
        </authorList>
    </citation>
    <scope>NUCLEOTIDE SEQUENCE [LARGE SCALE GENOMIC DNA]</scope>
    <source>
        <strain evidence="1 2">NY-02</strain>
    </source>
</reference>
<dbReference type="SUPFAM" id="SSF53254">
    <property type="entry name" value="Phosphoglycerate mutase-like"/>
    <property type="match status" value="1"/>
</dbReference>
<proteinExistence type="predicted"/>
<dbReference type="SMART" id="SM00855">
    <property type="entry name" value="PGAM"/>
    <property type="match status" value="1"/>
</dbReference>
<organism evidence="1 2">
    <name type="scientific">Simplicispira hankyongi</name>
    <dbReference type="NCBI Taxonomy" id="2315688"/>
    <lineage>
        <taxon>Bacteria</taxon>
        <taxon>Pseudomonadati</taxon>
        <taxon>Pseudomonadota</taxon>
        <taxon>Betaproteobacteria</taxon>
        <taxon>Burkholderiales</taxon>
        <taxon>Comamonadaceae</taxon>
        <taxon>Simplicispira</taxon>
    </lineage>
</organism>
<dbReference type="Gene3D" id="3.40.50.1240">
    <property type="entry name" value="Phosphoglycerate mutase-like"/>
    <property type="match status" value="1"/>
</dbReference>
<dbReference type="EMBL" id="QXJC01000011">
    <property type="protein sequence ID" value="RID97004.1"/>
    <property type="molecule type" value="Genomic_DNA"/>
</dbReference>
<sequence>MMDLILWRHAEAVAGGVGIEDLRRPLTARGERQAARMARWLDSQLPEGLRVLCSPALRTEQTARTLGRKLRLCAELAPGGSAQDLLDCARWPQGRGTVLVVGHQPVLGEVLAQTLGLAGGACAVRKGAVWWLRQRQRVDAWETVLLAVQSPELL</sequence>
<dbReference type="CDD" id="cd07067">
    <property type="entry name" value="HP_PGM_like"/>
    <property type="match status" value="1"/>
</dbReference>